<dbReference type="PANTHER" id="PTHR28147:SF1">
    <property type="entry name" value="N-GLYCOSYLATION PROTEIN EOS1"/>
    <property type="match status" value="1"/>
</dbReference>
<reference evidence="3 4" key="1">
    <citation type="journal article" date="2023" name="Elife">
        <title>Identification of key yeast species and microbe-microbe interactions impacting larval growth of Drosophila in the wild.</title>
        <authorList>
            <person name="Mure A."/>
            <person name="Sugiura Y."/>
            <person name="Maeda R."/>
            <person name="Honda K."/>
            <person name="Sakurai N."/>
            <person name="Takahashi Y."/>
            <person name="Watada M."/>
            <person name="Katoh T."/>
            <person name="Gotoh A."/>
            <person name="Gotoh Y."/>
            <person name="Taniguchi I."/>
            <person name="Nakamura K."/>
            <person name="Hayashi T."/>
            <person name="Katayama T."/>
            <person name="Uemura T."/>
            <person name="Hattori Y."/>
        </authorList>
    </citation>
    <scope>NUCLEOTIDE SEQUENCE [LARGE SCALE GENOMIC DNA]</scope>
    <source>
        <strain evidence="3 4">KH-74</strain>
    </source>
</reference>
<name>A0AAV5RRD0_MAUHU</name>
<evidence type="ECO:0000256" key="2">
    <source>
        <dbReference type="SAM" id="Phobius"/>
    </source>
</evidence>
<feature type="compositionally biased region" description="Basic and acidic residues" evidence="1">
    <location>
        <begin position="278"/>
        <end position="292"/>
    </location>
</feature>
<dbReference type="GO" id="GO:0006487">
    <property type="term" value="P:protein N-linked glycosylation"/>
    <property type="evidence" value="ECO:0007669"/>
    <property type="project" value="TreeGrafter"/>
</dbReference>
<keyword evidence="2" id="KW-1133">Transmembrane helix</keyword>
<dbReference type="PANTHER" id="PTHR28147">
    <property type="entry name" value="N-GLYCOSYLATION PROTEIN EOS1"/>
    <property type="match status" value="1"/>
</dbReference>
<gene>
    <name evidence="3" type="ORF">DAKH74_004530</name>
</gene>
<accession>A0AAV5RRD0</accession>
<protein>
    <submittedName>
        <fullName evidence="3">Eos1 protein</fullName>
    </submittedName>
</protein>
<organism evidence="3 4">
    <name type="scientific">Maudiozyma humilis</name>
    <name type="common">Sour dough yeast</name>
    <name type="synonym">Kazachstania humilis</name>
    <dbReference type="NCBI Taxonomy" id="51915"/>
    <lineage>
        <taxon>Eukaryota</taxon>
        <taxon>Fungi</taxon>
        <taxon>Dikarya</taxon>
        <taxon>Ascomycota</taxon>
        <taxon>Saccharomycotina</taxon>
        <taxon>Saccharomycetes</taxon>
        <taxon>Saccharomycetales</taxon>
        <taxon>Saccharomycetaceae</taxon>
        <taxon>Maudiozyma</taxon>
    </lineage>
</organism>
<dbReference type="GO" id="GO:0034599">
    <property type="term" value="P:cellular response to oxidative stress"/>
    <property type="evidence" value="ECO:0007669"/>
    <property type="project" value="InterPro"/>
</dbReference>
<dbReference type="AlphaFoldDB" id="A0AAV5RRD0"/>
<feature type="region of interest" description="Disordered" evidence="1">
    <location>
        <begin position="231"/>
        <end position="256"/>
    </location>
</feature>
<feature type="transmembrane region" description="Helical" evidence="2">
    <location>
        <begin position="338"/>
        <end position="361"/>
    </location>
</feature>
<dbReference type="Proteomes" id="UP001377567">
    <property type="component" value="Unassembled WGS sequence"/>
</dbReference>
<evidence type="ECO:0000313" key="4">
    <source>
        <dbReference type="Proteomes" id="UP001377567"/>
    </source>
</evidence>
<keyword evidence="4" id="KW-1185">Reference proteome</keyword>
<dbReference type="GO" id="GO:0005789">
    <property type="term" value="C:endoplasmic reticulum membrane"/>
    <property type="evidence" value="ECO:0007669"/>
    <property type="project" value="InterPro"/>
</dbReference>
<keyword evidence="2" id="KW-0812">Transmembrane</keyword>
<keyword evidence="2" id="KW-0472">Membrane</keyword>
<feature type="transmembrane region" description="Helical" evidence="2">
    <location>
        <begin position="136"/>
        <end position="154"/>
    </location>
</feature>
<comment type="caution">
    <text evidence="3">The sequence shown here is derived from an EMBL/GenBank/DDBJ whole genome shotgun (WGS) entry which is preliminary data.</text>
</comment>
<evidence type="ECO:0000256" key="1">
    <source>
        <dbReference type="SAM" id="MobiDB-lite"/>
    </source>
</evidence>
<evidence type="ECO:0000313" key="3">
    <source>
        <dbReference type="EMBL" id="GMM53837.1"/>
    </source>
</evidence>
<feature type="compositionally biased region" description="Basic residues" evidence="1">
    <location>
        <begin position="302"/>
        <end position="319"/>
    </location>
</feature>
<dbReference type="Pfam" id="PF12326">
    <property type="entry name" value="EOS1"/>
    <property type="match status" value="1"/>
</dbReference>
<dbReference type="InterPro" id="IPR021100">
    <property type="entry name" value="N-glycosylation_EOS1"/>
</dbReference>
<sequence>MADRNQYQLRQKYMSIKTLSLQGLSAKQHLLMAVCRDVSLLPPLYYTVLSLRRMWQIMVSPNIKLYEPQSFRDVLTRFWQTYMLNNNLTAGIAQGHAAVTATIEKVAAVATTGNAPHDNSGGLIIESLVTARASEYLFCSLWCLVALYLSYAILDSLMVRWIVKYSTVAAILRMFSMSLIFVSFELLLLNSLSPENNYYLHTWILISCILTCGYIWQSYLTSDLNYIRRNGRRLDGSDDPEPETRTGSSSSSNDYSDRTVGLSMGMPADAGSDTDQIDVDRSDSDNGDDIRTLSDTSGSGRVTRRSTPHAPRLRKKSKSQTKLDMASFSFSTKRTIDLYNITVFCVVPVGLASFITMVGLLRNLFIQRLDVEQLARILQDSVH</sequence>
<proteinExistence type="predicted"/>
<feature type="transmembrane region" description="Helical" evidence="2">
    <location>
        <begin position="166"/>
        <end position="189"/>
    </location>
</feature>
<feature type="transmembrane region" description="Helical" evidence="2">
    <location>
        <begin position="198"/>
        <end position="216"/>
    </location>
</feature>
<dbReference type="PRINTS" id="PR02070">
    <property type="entry name" value="NGLYCOSEOS1"/>
</dbReference>
<feature type="region of interest" description="Disordered" evidence="1">
    <location>
        <begin position="268"/>
        <end position="319"/>
    </location>
</feature>
<dbReference type="EMBL" id="BTGD01000001">
    <property type="protein sequence ID" value="GMM53837.1"/>
    <property type="molecule type" value="Genomic_DNA"/>
</dbReference>